<organism evidence="13 14">
    <name type="scientific">Lyophyllum shimeji</name>
    <name type="common">Hon-shimeji</name>
    <name type="synonym">Tricholoma shimeji</name>
    <dbReference type="NCBI Taxonomy" id="47721"/>
    <lineage>
        <taxon>Eukaryota</taxon>
        <taxon>Fungi</taxon>
        <taxon>Dikarya</taxon>
        <taxon>Basidiomycota</taxon>
        <taxon>Agaricomycotina</taxon>
        <taxon>Agaricomycetes</taxon>
        <taxon>Agaricomycetidae</taxon>
        <taxon>Agaricales</taxon>
        <taxon>Tricholomatineae</taxon>
        <taxon>Lyophyllaceae</taxon>
        <taxon>Lyophyllum</taxon>
    </lineage>
</organism>
<dbReference type="GO" id="GO:0006621">
    <property type="term" value="P:protein retention in ER lumen"/>
    <property type="evidence" value="ECO:0007669"/>
    <property type="project" value="InterPro"/>
</dbReference>
<keyword evidence="6" id="KW-0931">ER-Golgi transport</keyword>
<dbReference type="Proteomes" id="UP001063166">
    <property type="component" value="Unassembled WGS sequence"/>
</dbReference>
<proteinExistence type="inferred from homology"/>
<evidence type="ECO:0000256" key="1">
    <source>
        <dbReference type="ARBA" id="ARBA00004477"/>
    </source>
</evidence>
<dbReference type="PRINTS" id="PR00660">
    <property type="entry name" value="ERLUMENR"/>
</dbReference>
<gene>
    <name evidence="13" type="ORF">LshimejAT787_0805960</name>
</gene>
<dbReference type="GO" id="GO:0016192">
    <property type="term" value="P:vesicle-mediated transport"/>
    <property type="evidence" value="ECO:0007669"/>
    <property type="project" value="UniProtKB-KW"/>
</dbReference>
<accession>A0A9P3PQD8</accession>
<keyword evidence="8 12" id="KW-1133">Transmembrane helix</keyword>
<evidence type="ECO:0000256" key="12">
    <source>
        <dbReference type="SAM" id="Phobius"/>
    </source>
</evidence>
<evidence type="ECO:0000256" key="2">
    <source>
        <dbReference type="ARBA" id="ARBA00010120"/>
    </source>
</evidence>
<evidence type="ECO:0000256" key="7">
    <source>
        <dbReference type="ARBA" id="ARBA00022927"/>
    </source>
</evidence>
<sequence length="271" mass="31300">MNIFRLAGDLAHIFSKCVLLWSIHRNKSAEGISLLTQAMYALVFCTRYLDLFWRFISLYNTTAKVFYIASSFYILFLMLSVYPRTEENRKAWFITAYSVGGAAVLSIPITGFARGWWISWLMGEMFWTFSIILESVCVIPQLIILRQTDIPTVINSHYLLTLGSYRGFYILNWIYRYFSEGLVDPIAVVFGVIQTALYIDFARVYYGRQRIKLREGVLVDSEDFRKGWITRWFAGRDSVDVERGEEGGVSHHVTNPDAHVPVAHADEEPRT</sequence>
<reference evidence="13" key="1">
    <citation type="submission" date="2022-07" db="EMBL/GenBank/DDBJ databases">
        <title>The genome of Lyophyllum shimeji provides insight into the initial evolution of ectomycorrhizal fungal genome.</title>
        <authorList>
            <person name="Kobayashi Y."/>
            <person name="Shibata T."/>
            <person name="Hirakawa H."/>
            <person name="Shigenobu S."/>
            <person name="Nishiyama T."/>
            <person name="Yamada A."/>
            <person name="Hasebe M."/>
            <person name="Kawaguchi M."/>
        </authorList>
    </citation>
    <scope>NUCLEOTIDE SEQUENCE</scope>
    <source>
        <strain evidence="13">AT787</strain>
    </source>
</reference>
<comment type="similarity">
    <text evidence="2">Belongs to the ERD2 family.</text>
</comment>
<evidence type="ECO:0000256" key="8">
    <source>
        <dbReference type="ARBA" id="ARBA00022989"/>
    </source>
</evidence>
<feature type="transmembrane region" description="Helical" evidence="12">
    <location>
        <begin position="125"/>
        <end position="145"/>
    </location>
</feature>
<feature type="transmembrane region" description="Helical" evidence="12">
    <location>
        <begin position="187"/>
        <end position="206"/>
    </location>
</feature>
<protein>
    <submittedName>
        <fullName evidence="13">Er lumen protein retaining receptor</fullName>
    </submittedName>
</protein>
<dbReference type="InterPro" id="IPR000133">
    <property type="entry name" value="ER_ret_rcpt"/>
</dbReference>
<keyword evidence="4 12" id="KW-0812">Transmembrane</keyword>
<evidence type="ECO:0000313" key="13">
    <source>
        <dbReference type="EMBL" id="GLB40725.1"/>
    </source>
</evidence>
<keyword evidence="10 13" id="KW-0675">Receptor</keyword>
<dbReference type="PANTHER" id="PTHR10585">
    <property type="entry name" value="ER LUMEN PROTEIN RETAINING RECEPTOR"/>
    <property type="match status" value="1"/>
</dbReference>
<feature type="transmembrane region" description="Helical" evidence="12">
    <location>
        <begin position="65"/>
        <end position="82"/>
    </location>
</feature>
<feature type="transmembrane region" description="Helical" evidence="12">
    <location>
        <begin position="157"/>
        <end position="175"/>
    </location>
</feature>
<evidence type="ECO:0000256" key="3">
    <source>
        <dbReference type="ARBA" id="ARBA00022448"/>
    </source>
</evidence>
<dbReference type="GO" id="GO:0046923">
    <property type="term" value="F:ER retention sequence binding"/>
    <property type="evidence" value="ECO:0007669"/>
    <property type="project" value="InterPro"/>
</dbReference>
<evidence type="ECO:0000256" key="4">
    <source>
        <dbReference type="ARBA" id="ARBA00022692"/>
    </source>
</evidence>
<keyword evidence="3" id="KW-0813">Transport</keyword>
<keyword evidence="5" id="KW-0256">Endoplasmic reticulum</keyword>
<feature type="transmembrane region" description="Helical" evidence="12">
    <location>
        <begin position="94"/>
        <end position="113"/>
    </location>
</feature>
<evidence type="ECO:0000256" key="6">
    <source>
        <dbReference type="ARBA" id="ARBA00022892"/>
    </source>
</evidence>
<evidence type="ECO:0000256" key="11">
    <source>
        <dbReference type="SAM" id="MobiDB-lite"/>
    </source>
</evidence>
<dbReference type="EMBL" id="BRPK01000008">
    <property type="protein sequence ID" value="GLB40725.1"/>
    <property type="molecule type" value="Genomic_DNA"/>
</dbReference>
<dbReference type="GO" id="GO:0005789">
    <property type="term" value="C:endoplasmic reticulum membrane"/>
    <property type="evidence" value="ECO:0007669"/>
    <property type="project" value="UniProtKB-SubCell"/>
</dbReference>
<keyword evidence="7" id="KW-0653">Protein transport</keyword>
<dbReference type="Pfam" id="PF00810">
    <property type="entry name" value="ER_lumen_recept"/>
    <property type="match status" value="1"/>
</dbReference>
<comment type="subcellular location">
    <subcellularLocation>
        <location evidence="1">Endoplasmic reticulum membrane</location>
        <topology evidence="1">Multi-pass membrane protein</topology>
    </subcellularLocation>
</comment>
<evidence type="ECO:0000256" key="9">
    <source>
        <dbReference type="ARBA" id="ARBA00023136"/>
    </source>
</evidence>
<feature type="region of interest" description="Disordered" evidence="11">
    <location>
        <begin position="245"/>
        <end position="271"/>
    </location>
</feature>
<evidence type="ECO:0000256" key="10">
    <source>
        <dbReference type="ARBA" id="ARBA00023170"/>
    </source>
</evidence>
<comment type="caution">
    <text evidence="13">The sequence shown here is derived from an EMBL/GenBank/DDBJ whole genome shotgun (WGS) entry which is preliminary data.</text>
</comment>
<name>A0A9P3PQD8_LYOSH</name>
<keyword evidence="9 12" id="KW-0472">Membrane</keyword>
<dbReference type="AlphaFoldDB" id="A0A9P3PQD8"/>
<keyword evidence="14" id="KW-1185">Reference proteome</keyword>
<dbReference type="OrthoDB" id="7694678at2759"/>
<evidence type="ECO:0000256" key="5">
    <source>
        <dbReference type="ARBA" id="ARBA00022824"/>
    </source>
</evidence>
<dbReference type="GO" id="GO:0015031">
    <property type="term" value="P:protein transport"/>
    <property type="evidence" value="ECO:0007669"/>
    <property type="project" value="UniProtKB-KW"/>
</dbReference>
<evidence type="ECO:0000313" key="14">
    <source>
        <dbReference type="Proteomes" id="UP001063166"/>
    </source>
</evidence>